<dbReference type="SUPFAM" id="SSF52540">
    <property type="entry name" value="P-loop containing nucleoside triphosphate hydrolases"/>
    <property type="match status" value="2"/>
</dbReference>
<keyword evidence="2 10" id="KW-0963">Cytoplasm</keyword>
<evidence type="ECO:0000256" key="9">
    <source>
        <dbReference type="ARBA" id="ARBA00023204"/>
    </source>
</evidence>
<dbReference type="InterPro" id="IPR003593">
    <property type="entry name" value="AAA+_ATPase"/>
</dbReference>
<dbReference type="Gene3D" id="1.10.287.380">
    <property type="entry name" value="Valyl-tRNA synthetase, C-terminal domain"/>
    <property type="match status" value="1"/>
</dbReference>
<evidence type="ECO:0000256" key="11">
    <source>
        <dbReference type="SAM" id="MobiDB-lite"/>
    </source>
</evidence>
<comment type="subcellular location">
    <subcellularLocation>
        <location evidence="10">Cytoplasm</location>
    </subcellularLocation>
    <text evidence="10">Associates with ribosomes.</text>
</comment>
<feature type="region of interest" description="Disordered" evidence="11">
    <location>
        <begin position="545"/>
        <end position="581"/>
    </location>
</feature>
<keyword evidence="4 10" id="KW-0547">Nucleotide-binding</keyword>
<evidence type="ECO:0000256" key="1">
    <source>
        <dbReference type="ARBA" id="ARBA00022475"/>
    </source>
</evidence>
<dbReference type="SMART" id="SM00382">
    <property type="entry name" value="AAA"/>
    <property type="match status" value="2"/>
</dbReference>
<keyword evidence="8 10" id="KW-0238">DNA-binding</keyword>
<evidence type="ECO:0000256" key="8">
    <source>
        <dbReference type="ARBA" id="ARBA00023125"/>
    </source>
</evidence>
<dbReference type="Pfam" id="PF16326">
    <property type="entry name" value="ABC_tran_CTD"/>
    <property type="match status" value="1"/>
</dbReference>
<dbReference type="InterPro" id="IPR027417">
    <property type="entry name" value="P-loop_NTPase"/>
</dbReference>
<dbReference type="PANTHER" id="PTHR42855:SF1">
    <property type="entry name" value="ABC TRANSPORTER DOMAIN-CONTAINING PROTEIN"/>
    <property type="match status" value="1"/>
</dbReference>
<evidence type="ECO:0000256" key="3">
    <source>
        <dbReference type="ARBA" id="ARBA00022737"/>
    </source>
</evidence>
<sequence>MPYLTLSDASLAYGHVPLLDHASFQLDPGERVALIGRNGSGKSSLLRALAGQGALDDGVVWRQPGLHLGYVPQEPLFAPDMSVFEAVVAGMGEVSSLLAEYHAVAHEISASPERQVFLLDRLHHLQNALEMRQAWSFEAQAEQAIQRFSLDASARVGTLSGGQKKRLALAQALAVPPDVLLLDEPTNHLDIEAIEWLEDMLRASAVAMVFITHDRHFLDRVSTRIVELDRGRLQSFPGYFADYQAIKEKALHDEASLNARFDKLLAQEEIWIRKGIEARRTRNEGRVRRLEQLRRERAARRERQGRVELAIDAGKKSGRLVAELVDVSKSFGDQAVVRNFSCRLQRGDRIGIIGPNGAGKTTLLRLILGELAPDTGQVRLGTRLQIAYFDQFRTQLDEEAALVDVISPGSDYVEIGNERKHVIGYLGDFLFAPERARSPVKSLSGGERNRLLLARLFARPANVLVLDEPTNDLDIETLELLEQLLQDYTGTLFLVSHDRAFLDNVVTQIIAPEGEGRWYESVGGYGDWLEYQKGRQRERQVVQRTGGAHRTVSAKHPATTAPASPESLAEKSSAGGRRKLGYKETRELDALPGRIAALEAEQKSTMLRLEDPALYQAQPDEARRLSTRLAEIEEELMALLERWAFLEG</sequence>
<name>A0ABV4UCU3_9RHOO</name>
<evidence type="ECO:0000256" key="4">
    <source>
        <dbReference type="ARBA" id="ARBA00022741"/>
    </source>
</evidence>
<evidence type="ECO:0000256" key="5">
    <source>
        <dbReference type="ARBA" id="ARBA00022763"/>
    </source>
</evidence>
<keyword evidence="6 10" id="KW-0378">Hydrolase</keyword>
<evidence type="ECO:0000313" key="14">
    <source>
        <dbReference type="Proteomes" id="UP001574673"/>
    </source>
</evidence>
<dbReference type="InterPro" id="IPR051309">
    <property type="entry name" value="ABCF_ATPase"/>
</dbReference>
<reference evidence="14" key="1">
    <citation type="submission" date="2024-06" db="EMBL/GenBank/DDBJ databases">
        <title>Radixoralia hellwigii gen. nov., sp nov., isolated from a root canal in the human oral cavity.</title>
        <authorList>
            <person name="Bartsch S."/>
            <person name="Wittmer A."/>
            <person name="Schulz A.-K."/>
            <person name="Neumann-Schaal M."/>
            <person name="Wolf J."/>
            <person name="Gronow S."/>
            <person name="Tennert C."/>
            <person name="Haecker G."/>
            <person name="Cieplik F."/>
            <person name="Al-Ahmad A."/>
        </authorList>
    </citation>
    <scope>NUCLEOTIDE SEQUENCE [LARGE SCALE GENOMIC DNA]</scope>
    <source>
        <strain evidence="14">Wk13</strain>
    </source>
</reference>
<comment type="caution">
    <text evidence="13">The sequence shown here is derived from an EMBL/GenBank/DDBJ whole genome shotgun (WGS) entry which is preliminary data.</text>
</comment>
<dbReference type="HAMAP" id="MF_00848">
    <property type="entry name" value="Uup"/>
    <property type="match status" value="1"/>
</dbReference>
<dbReference type="InterPro" id="IPR032781">
    <property type="entry name" value="ABC_tran_Xtn"/>
</dbReference>
<dbReference type="Proteomes" id="UP001574673">
    <property type="component" value="Unassembled WGS sequence"/>
</dbReference>
<dbReference type="GO" id="GO:0005524">
    <property type="term" value="F:ATP binding"/>
    <property type="evidence" value="ECO:0007669"/>
    <property type="project" value="UniProtKB-KW"/>
</dbReference>
<keyword evidence="9 10" id="KW-0234">DNA repair</keyword>
<evidence type="ECO:0000256" key="10">
    <source>
        <dbReference type="HAMAP-Rule" id="MF_00848"/>
    </source>
</evidence>
<dbReference type="EC" id="3.6.1.-" evidence="10"/>
<keyword evidence="14" id="KW-1185">Reference proteome</keyword>
<gene>
    <name evidence="10" type="primary">uup</name>
    <name evidence="13" type="ORF">ABCS64_03810</name>
</gene>
<dbReference type="Pfam" id="PF12848">
    <property type="entry name" value="ABC_tran_Xtn"/>
    <property type="match status" value="1"/>
</dbReference>
<dbReference type="InterPro" id="IPR037118">
    <property type="entry name" value="Val-tRNA_synth_C_sf"/>
</dbReference>
<dbReference type="InterPro" id="IPR003439">
    <property type="entry name" value="ABC_transporter-like_ATP-bd"/>
</dbReference>
<keyword evidence="1" id="KW-1003">Cell membrane</keyword>
<feature type="domain" description="ABC transporter" evidence="12">
    <location>
        <begin position="4"/>
        <end position="255"/>
    </location>
</feature>
<keyword evidence="3 10" id="KW-0677">Repeat</keyword>
<feature type="binding site" evidence="10">
    <location>
        <begin position="354"/>
        <end position="361"/>
    </location>
    <ligand>
        <name>ATP</name>
        <dbReference type="ChEBI" id="CHEBI:30616"/>
        <label>2</label>
    </ligand>
</feature>
<dbReference type="PROSITE" id="PS50893">
    <property type="entry name" value="ABC_TRANSPORTER_2"/>
    <property type="match status" value="2"/>
</dbReference>
<comment type="similarity">
    <text evidence="10">Belongs to the ABC transporter superfamily. ABCF family. Uup subfamily.</text>
</comment>
<dbReference type="CDD" id="cd03221">
    <property type="entry name" value="ABCF_EF-3"/>
    <property type="match status" value="2"/>
</dbReference>
<dbReference type="PANTHER" id="PTHR42855">
    <property type="entry name" value="ABC TRANSPORTER ATP-BINDING SUBUNIT"/>
    <property type="match status" value="1"/>
</dbReference>
<comment type="function">
    <text evidence="10">Probably plays a role in ribosome assembly or function. May be involved in resolution of branched DNA intermediates that result from template switching in postreplication gaps. Binds DNA and has ATPase activity.</text>
</comment>
<keyword evidence="7 10" id="KW-0067">ATP-binding</keyword>
<dbReference type="InterPro" id="IPR017871">
    <property type="entry name" value="ABC_transporter-like_CS"/>
</dbReference>
<dbReference type="Gene3D" id="3.40.50.300">
    <property type="entry name" value="P-loop containing nucleotide triphosphate hydrolases"/>
    <property type="match status" value="2"/>
</dbReference>
<feature type="domain" description="ABC transporter" evidence="12">
    <location>
        <begin position="322"/>
        <end position="539"/>
    </location>
</feature>
<dbReference type="InterPro" id="IPR032524">
    <property type="entry name" value="ABC_tran_C"/>
</dbReference>
<organism evidence="13 14">
    <name type="scientific">Dentiradicibacter hellwigii</name>
    <dbReference type="NCBI Taxonomy" id="3149053"/>
    <lineage>
        <taxon>Bacteria</taxon>
        <taxon>Pseudomonadati</taxon>
        <taxon>Pseudomonadota</taxon>
        <taxon>Betaproteobacteria</taxon>
        <taxon>Rhodocyclales</taxon>
        <taxon>Rhodocyclaceae</taxon>
        <taxon>Dentiradicibacter</taxon>
    </lineage>
</organism>
<keyword evidence="1" id="KW-0472">Membrane</keyword>
<evidence type="ECO:0000259" key="12">
    <source>
        <dbReference type="PROSITE" id="PS50893"/>
    </source>
</evidence>
<keyword evidence="5 10" id="KW-0227">DNA damage</keyword>
<dbReference type="EMBL" id="JBEUWX010000002">
    <property type="protein sequence ID" value="MFA9949461.1"/>
    <property type="molecule type" value="Genomic_DNA"/>
</dbReference>
<proteinExistence type="inferred from homology"/>
<dbReference type="Pfam" id="PF00005">
    <property type="entry name" value="ABC_tran"/>
    <property type="match status" value="2"/>
</dbReference>
<dbReference type="InterPro" id="IPR043686">
    <property type="entry name" value="Uup"/>
</dbReference>
<evidence type="ECO:0000256" key="2">
    <source>
        <dbReference type="ARBA" id="ARBA00022490"/>
    </source>
</evidence>
<protein>
    <recommendedName>
        <fullName evidence="10">ATP-binding protein Uup</fullName>
        <ecNumber evidence="10">3.6.1.-</ecNumber>
    </recommendedName>
</protein>
<feature type="binding site" evidence="10">
    <location>
        <begin position="36"/>
        <end position="43"/>
    </location>
    <ligand>
        <name>ATP</name>
        <dbReference type="ChEBI" id="CHEBI:30616"/>
        <label>1</label>
    </ligand>
</feature>
<evidence type="ECO:0000256" key="7">
    <source>
        <dbReference type="ARBA" id="ARBA00022840"/>
    </source>
</evidence>
<evidence type="ECO:0000256" key="6">
    <source>
        <dbReference type="ARBA" id="ARBA00022801"/>
    </source>
</evidence>
<evidence type="ECO:0000313" key="13">
    <source>
        <dbReference type="EMBL" id="MFA9949461.1"/>
    </source>
</evidence>
<dbReference type="PROSITE" id="PS00211">
    <property type="entry name" value="ABC_TRANSPORTER_1"/>
    <property type="match status" value="2"/>
</dbReference>
<accession>A0ABV4UCU3</accession>
<comment type="catalytic activity">
    <reaction evidence="10">
        <text>ATP + H2O = ADP + phosphate + H(+)</text>
        <dbReference type="Rhea" id="RHEA:13065"/>
        <dbReference type="ChEBI" id="CHEBI:15377"/>
        <dbReference type="ChEBI" id="CHEBI:15378"/>
        <dbReference type="ChEBI" id="CHEBI:30616"/>
        <dbReference type="ChEBI" id="CHEBI:43474"/>
        <dbReference type="ChEBI" id="CHEBI:456216"/>
    </reaction>
</comment>